<protein>
    <submittedName>
        <fullName evidence="3">MazG nucleotide pyrophosphohydrolase domain-containing protein</fullName>
    </submittedName>
</protein>
<dbReference type="Gene3D" id="1.10.287.1080">
    <property type="entry name" value="MazG-like"/>
    <property type="match status" value="1"/>
</dbReference>
<dbReference type="SUPFAM" id="SSF101386">
    <property type="entry name" value="all-alpha NTP pyrophosphatases"/>
    <property type="match status" value="1"/>
</dbReference>
<dbReference type="Proteomes" id="UP001479606">
    <property type="component" value="Unassembled WGS sequence"/>
</dbReference>
<dbReference type="RefSeq" id="WP_342300682.1">
    <property type="nucleotide sequence ID" value="NZ_JBCEVZ010000067.1"/>
</dbReference>
<evidence type="ECO:0000313" key="3">
    <source>
        <dbReference type="EMBL" id="MEL5996324.1"/>
    </source>
</evidence>
<evidence type="ECO:0000313" key="4">
    <source>
        <dbReference type="Proteomes" id="UP001479606"/>
    </source>
</evidence>
<accession>A0ABU9LZX9</accession>
<evidence type="ECO:0000259" key="1">
    <source>
        <dbReference type="Pfam" id="PF03819"/>
    </source>
</evidence>
<evidence type="ECO:0000259" key="2">
    <source>
        <dbReference type="Pfam" id="PF18722"/>
    </source>
</evidence>
<name>A0ABU9LZX9_9BACT</name>
<feature type="domain" description="MazG C-terminal" evidence="2">
    <location>
        <begin position="105"/>
        <end position="292"/>
    </location>
</feature>
<dbReference type="CDD" id="cd11541">
    <property type="entry name" value="NTP-PPase_u4"/>
    <property type="match status" value="1"/>
</dbReference>
<dbReference type="InterPro" id="IPR004518">
    <property type="entry name" value="MazG-like_dom"/>
</dbReference>
<dbReference type="InterPro" id="IPR011379">
    <property type="entry name" value="MazG-related_GP37"/>
</dbReference>
<keyword evidence="4" id="KW-1185">Reference proteome</keyword>
<dbReference type="Pfam" id="PF03819">
    <property type="entry name" value="MazG"/>
    <property type="match status" value="1"/>
</dbReference>
<dbReference type="EMBL" id="JBCEVZ010000067">
    <property type="protein sequence ID" value="MEL5996324.1"/>
    <property type="molecule type" value="Genomic_DNA"/>
</dbReference>
<reference evidence="3 4" key="1">
    <citation type="journal article" date="2018" name="Arch. Microbiol.">
        <title>Hymenobacter segetis sp. nov., isolated from soil.</title>
        <authorList>
            <person name="Ten L.N."/>
            <person name="Lim S.J."/>
            <person name="Kim B.O."/>
            <person name="Kang I.K."/>
            <person name="Jung H.Y."/>
        </authorList>
    </citation>
    <scope>NUCLEOTIDE SEQUENCE [LARGE SCALE GENOMIC DNA]</scope>
    <source>
        <strain evidence="3 4">S7-3-11</strain>
    </source>
</reference>
<feature type="domain" description="NTP pyrophosphohydrolase MazG-like" evidence="1">
    <location>
        <begin position="32"/>
        <end position="97"/>
    </location>
</feature>
<comment type="caution">
    <text evidence="3">The sequence shown here is derived from an EMBL/GenBank/DDBJ whole genome shotgun (WGS) entry which is preliminary data.</text>
</comment>
<organism evidence="3 4">
    <name type="scientific">Hymenobacter segetis</name>
    <dbReference type="NCBI Taxonomy" id="2025509"/>
    <lineage>
        <taxon>Bacteria</taxon>
        <taxon>Pseudomonadati</taxon>
        <taxon>Bacteroidota</taxon>
        <taxon>Cytophagia</taxon>
        <taxon>Cytophagales</taxon>
        <taxon>Hymenobacteraceae</taxon>
        <taxon>Hymenobacter</taxon>
    </lineage>
</organism>
<dbReference type="InterPro" id="IPR041407">
    <property type="entry name" value="MazG_C"/>
</dbReference>
<gene>
    <name evidence="3" type="ORF">AAFH49_19070</name>
</gene>
<sequence length="295" mass="33856">MTLQEYQERAVSTVQRYTSADQEHFFMGYLGLAGEAGSVLTLLKKAIRDGKGFGSFPDKLAEELGDVLWYISAIASHYQLSLDEIAERNLAKTTDRFQEIHLLDIPRFDEQYAEQFPNSFVINFIEEVQDTLLTVRMVWEKEPPAESVDLGDALTDNARIPNQYRYHDVFHLGHIAFLGWSPVLRHLMKLKRKSDSLTLDAEDRGRPQVAEEAITLIIYNYAKGNKMLRESDRIDTDLLNSIRQLVIDLEVATVTSFQWEKTIIESYKVFHQVVENQGGRVLVSPAERKLIYLGK</sequence>
<dbReference type="Pfam" id="PF18722">
    <property type="entry name" value="MazG_C"/>
    <property type="match status" value="1"/>
</dbReference>
<proteinExistence type="predicted"/>